<evidence type="ECO:0000313" key="3">
    <source>
        <dbReference type="Proteomes" id="UP001607303"/>
    </source>
</evidence>
<dbReference type="Proteomes" id="UP001607303">
    <property type="component" value="Unassembled WGS sequence"/>
</dbReference>
<proteinExistence type="predicted"/>
<dbReference type="EMBL" id="JAYRBN010000116">
    <property type="protein sequence ID" value="KAL2721185.1"/>
    <property type="molecule type" value="Genomic_DNA"/>
</dbReference>
<organism evidence="2 3">
    <name type="scientific">Vespula maculifrons</name>
    <name type="common">Eastern yellow jacket</name>
    <name type="synonym">Wasp</name>
    <dbReference type="NCBI Taxonomy" id="7453"/>
    <lineage>
        <taxon>Eukaryota</taxon>
        <taxon>Metazoa</taxon>
        <taxon>Ecdysozoa</taxon>
        <taxon>Arthropoda</taxon>
        <taxon>Hexapoda</taxon>
        <taxon>Insecta</taxon>
        <taxon>Pterygota</taxon>
        <taxon>Neoptera</taxon>
        <taxon>Endopterygota</taxon>
        <taxon>Hymenoptera</taxon>
        <taxon>Apocrita</taxon>
        <taxon>Aculeata</taxon>
        <taxon>Vespoidea</taxon>
        <taxon>Vespidae</taxon>
        <taxon>Vespinae</taxon>
        <taxon>Vespula</taxon>
    </lineage>
</organism>
<comment type="caution">
    <text evidence="2">The sequence shown here is derived from an EMBL/GenBank/DDBJ whole genome shotgun (WGS) entry which is preliminary data.</text>
</comment>
<dbReference type="AlphaFoldDB" id="A0ABD2AKV2"/>
<feature type="compositionally biased region" description="Basic and acidic residues" evidence="1">
    <location>
        <begin position="66"/>
        <end position="83"/>
    </location>
</feature>
<name>A0ABD2AKV2_VESMC</name>
<feature type="region of interest" description="Disordered" evidence="1">
    <location>
        <begin position="42"/>
        <end position="83"/>
    </location>
</feature>
<sequence>MVKVSEKVAYRNSFEAHNHCLPFCSNIDRARGSKVTRIRWTRLSETQEKKKKEERRKKKEEEEEEERAKGIKEGENARRASVP</sequence>
<gene>
    <name evidence="2" type="ORF">V1477_020005</name>
</gene>
<evidence type="ECO:0000313" key="2">
    <source>
        <dbReference type="EMBL" id="KAL2721185.1"/>
    </source>
</evidence>
<feature type="non-terminal residue" evidence="2">
    <location>
        <position position="83"/>
    </location>
</feature>
<accession>A0ABD2AKV2</accession>
<protein>
    <submittedName>
        <fullName evidence="2">Uncharacterized protein</fullName>
    </submittedName>
</protein>
<keyword evidence="3" id="KW-1185">Reference proteome</keyword>
<reference evidence="2 3" key="1">
    <citation type="journal article" date="2024" name="Ann. Entomol. Soc. Am.">
        <title>Genomic analyses of the southern and eastern yellowjacket wasps (Hymenoptera: Vespidae) reveal evolutionary signatures of social life.</title>
        <authorList>
            <person name="Catto M.A."/>
            <person name="Caine P.B."/>
            <person name="Orr S.E."/>
            <person name="Hunt B.G."/>
            <person name="Goodisman M.A.D."/>
        </authorList>
    </citation>
    <scope>NUCLEOTIDE SEQUENCE [LARGE SCALE GENOMIC DNA]</scope>
    <source>
        <strain evidence="2">232</strain>
        <tissue evidence="2">Head and thorax</tissue>
    </source>
</reference>
<evidence type="ECO:0000256" key="1">
    <source>
        <dbReference type="SAM" id="MobiDB-lite"/>
    </source>
</evidence>